<reference evidence="2" key="1">
    <citation type="submission" date="2022-04" db="EMBL/GenBank/DDBJ databases">
        <title>Hymenobacter sp. isolated from the air.</title>
        <authorList>
            <person name="Won M."/>
            <person name="Lee C.-M."/>
            <person name="Woen H.-Y."/>
            <person name="Kwon S.-W."/>
        </authorList>
    </citation>
    <scope>NUCLEOTIDE SEQUENCE</scope>
    <source>
        <strain evidence="2">5420S-77</strain>
    </source>
</reference>
<evidence type="ECO:0000313" key="3">
    <source>
        <dbReference type="Proteomes" id="UP000830401"/>
    </source>
</evidence>
<dbReference type="EMBL" id="CP095061">
    <property type="protein sequence ID" value="UOQ64893.1"/>
    <property type="molecule type" value="Genomic_DNA"/>
</dbReference>
<keyword evidence="1" id="KW-0812">Transmembrane</keyword>
<evidence type="ECO:0000256" key="1">
    <source>
        <dbReference type="SAM" id="Phobius"/>
    </source>
</evidence>
<name>A0ABY4G242_9BACT</name>
<dbReference type="Proteomes" id="UP000830401">
    <property type="component" value="Chromosome"/>
</dbReference>
<evidence type="ECO:0000313" key="2">
    <source>
        <dbReference type="EMBL" id="UOQ64893.1"/>
    </source>
</evidence>
<dbReference type="RefSeq" id="WP_245118904.1">
    <property type="nucleotide sequence ID" value="NZ_CP095061.1"/>
</dbReference>
<gene>
    <name evidence="2" type="ORF">MUN86_15135</name>
</gene>
<feature type="transmembrane region" description="Helical" evidence="1">
    <location>
        <begin position="27"/>
        <end position="46"/>
    </location>
</feature>
<accession>A0ABY4G242</accession>
<keyword evidence="1" id="KW-1133">Transmembrane helix</keyword>
<organism evidence="2 3">
    <name type="scientific">Hymenobacter volaticus</name>
    <dbReference type="NCBI Taxonomy" id="2932254"/>
    <lineage>
        <taxon>Bacteria</taxon>
        <taxon>Pseudomonadati</taxon>
        <taxon>Bacteroidota</taxon>
        <taxon>Cytophagia</taxon>
        <taxon>Cytophagales</taxon>
        <taxon>Hymenobacteraceae</taxon>
        <taxon>Hymenobacter</taxon>
    </lineage>
</organism>
<keyword evidence="3" id="KW-1185">Reference proteome</keyword>
<proteinExistence type="predicted"/>
<keyword evidence="1" id="KW-0472">Membrane</keyword>
<protein>
    <submittedName>
        <fullName evidence="2">Uncharacterized protein</fullName>
    </submittedName>
</protein>
<sequence>MGGSYISAATAFVVVNLGHWLPADAPHWLGLAGWIAPTLLGSILISRTVRRYRARMQANKLNLELPTSILTK</sequence>